<evidence type="ECO:0000313" key="1">
    <source>
        <dbReference type="EMBL" id="OGC41659.1"/>
    </source>
</evidence>
<name>A0A1F4U9V6_UNCW3</name>
<protein>
    <submittedName>
        <fullName evidence="1">Uncharacterized protein</fullName>
    </submittedName>
</protein>
<reference evidence="1 2" key="1">
    <citation type="journal article" date="2016" name="Nat. Commun.">
        <title>Thousands of microbial genomes shed light on interconnected biogeochemical processes in an aquifer system.</title>
        <authorList>
            <person name="Anantharaman K."/>
            <person name="Brown C.T."/>
            <person name="Hug L.A."/>
            <person name="Sharon I."/>
            <person name="Castelle C.J."/>
            <person name="Probst A.J."/>
            <person name="Thomas B.C."/>
            <person name="Singh A."/>
            <person name="Wilkins M.J."/>
            <person name="Karaoz U."/>
            <person name="Brodie E.L."/>
            <person name="Williams K.H."/>
            <person name="Hubbard S.S."/>
            <person name="Banfield J.F."/>
        </authorList>
    </citation>
    <scope>NUCLEOTIDE SEQUENCE [LARGE SCALE GENOMIC DNA]</scope>
</reference>
<evidence type="ECO:0000313" key="2">
    <source>
        <dbReference type="Proteomes" id="UP000177025"/>
    </source>
</evidence>
<dbReference type="AlphaFoldDB" id="A0A1F4U9V6"/>
<accession>A0A1F4U9V6</accession>
<gene>
    <name evidence="1" type="ORF">A2Y85_04055</name>
</gene>
<sequence>MKKVTLLIIFVLQLISLTNCTRYNYQRFVEYLKAEKQLRANTINEQELQDKIAALRKNYKIDPENEIAKLSDHGQLWVEFLMDLSRAR</sequence>
<proteinExistence type="predicted"/>
<comment type="caution">
    <text evidence="1">The sequence shown here is derived from an EMBL/GenBank/DDBJ whole genome shotgun (WGS) entry which is preliminary data.</text>
</comment>
<organism evidence="1 2">
    <name type="scientific">candidate division WOR-3 bacterium RBG_13_43_14</name>
    <dbReference type="NCBI Taxonomy" id="1802590"/>
    <lineage>
        <taxon>Bacteria</taxon>
        <taxon>Bacteria division WOR-3</taxon>
    </lineage>
</organism>
<dbReference type="Proteomes" id="UP000177025">
    <property type="component" value="Unassembled WGS sequence"/>
</dbReference>
<dbReference type="EMBL" id="MEUM01000099">
    <property type="protein sequence ID" value="OGC41659.1"/>
    <property type="molecule type" value="Genomic_DNA"/>
</dbReference>